<sequence>MRAKSSPGVTDHLHRSSTCLQTCFGPSTSTIIDRSRSPPEKDFCGTVVLTGLYGGDRAPGLRGCGVVPELHSPIYFPTRGVAVQGPPAVQMTILCRRTCYISAIRVHWRPGTQRQCMPASTTSPSRSRSSTPPTTLFRRFGRHIHANIIRQTCALQLGDTCCHCRGEQIQQTVGLVEDLERTRTSSSPPTITTHRTPIAAPEPRTLTMQDRKRKSNCFPVSCCLDLHRGGIFQLIVRFQQRPIIQDEVKIFADLLARSLCQHWGRWTSQAAVDPPWTARMPSVVTALPTGAVATLRWDTPLHRSL</sequence>
<dbReference type="EMBL" id="BRPK01000001">
    <property type="protein sequence ID" value="GLB33424.1"/>
    <property type="molecule type" value="Genomic_DNA"/>
</dbReference>
<proteinExistence type="predicted"/>
<comment type="caution">
    <text evidence="2">The sequence shown here is derived from an EMBL/GenBank/DDBJ whole genome shotgun (WGS) entry which is preliminary data.</text>
</comment>
<evidence type="ECO:0000313" key="3">
    <source>
        <dbReference type="Proteomes" id="UP001063166"/>
    </source>
</evidence>
<feature type="region of interest" description="Disordered" evidence="1">
    <location>
        <begin position="113"/>
        <end position="133"/>
    </location>
</feature>
<feature type="compositionally biased region" description="Low complexity" evidence="1">
    <location>
        <begin position="120"/>
        <end position="133"/>
    </location>
</feature>
<keyword evidence="3" id="KW-1185">Reference proteome</keyword>
<accession>A0A9P3PD32</accession>
<name>A0A9P3PD32_LYOSH</name>
<dbReference type="AlphaFoldDB" id="A0A9P3PD32"/>
<evidence type="ECO:0000256" key="1">
    <source>
        <dbReference type="SAM" id="MobiDB-lite"/>
    </source>
</evidence>
<reference evidence="2" key="1">
    <citation type="submission" date="2022-07" db="EMBL/GenBank/DDBJ databases">
        <title>The genome of Lyophyllum shimeji provides insight into the initial evolution of ectomycorrhizal fungal genome.</title>
        <authorList>
            <person name="Kobayashi Y."/>
            <person name="Shibata T."/>
            <person name="Hirakawa H."/>
            <person name="Shigenobu S."/>
            <person name="Nishiyama T."/>
            <person name="Yamada A."/>
            <person name="Hasebe M."/>
            <person name="Kawaguchi M."/>
        </authorList>
    </citation>
    <scope>NUCLEOTIDE SEQUENCE</scope>
    <source>
        <strain evidence="2">AT787</strain>
    </source>
</reference>
<dbReference type="Proteomes" id="UP001063166">
    <property type="component" value="Unassembled WGS sequence"/>
</dbReference>
<gene>
    <name evidence="2" type="ORF">LshimejAT787_0103080</name>
</gene>
<evidence type="ECO:0000313" key="2">
    <source>
        <dbReference type="EMBL" id="GLB33424.1"/>
    </source>
</evidence>
<organism evidence="2 3">
    <name type="scientific">Lyophyllum shimeji</name>
    <name type="common">Hon-shimeji</name>
    <name type="synonym">Tricholoma shimeji</name>
    <dbReference type="NCBI Taxonomy" id="47721"/>
    <lineage>
        <taxon>Eukaryota</taxon>
        <taxon>Fungi</taxon>
        <taxon>Dikarya</taxon>
        <taxon>Basidiomycota</taxon>
        <taxon>Agaricomycotina</taxon>
        <taxon>Agaricomycetes</taxon>
        <taxon>Agaricomycetidae</taxon>
        <taxon>Agaricales</taxon>
        <taxon>Tricholomatineae</taxon>
        <taxon>Lyophyllaceae</taxon>
        <taxon>Lyophyllum</taxon>
    </lineage>
</organism>
<protein>
    <submittedName>
        <fullName evidence="2">Uncharacterized protein</fullName>
    </submittedName>
</protein>